<dbReference type="PANTHER" id="PTHR12300:SF161">
    <property type="entry name" value="RECEPTOR EXPRESSION-ENHANCING PROTEIN"/>
    <property type="match status" value="1"/>
</dbReference>
<evidence type="ECO:0000313" key="8">
    <source>
        <dbReference type="EMBL" id="CAE0313617.1"/>
    </source>
</evidence>
<protein>
    <recommendedName>
        <fullName evidence="9">Receptor expression-enhancing protein</fullName>
    </recommendedName>
</protein>
<evidence type="ECO:0000256" key="4">
    <source>
        <dbReference type="ARBA" id="ARBA00022989"/>
    </source>
</evidence>
<dbReference type="EMBL" id="HBIE01028375">
    <property type="protein sequence ID" value="CAE0313617.1"/>
    <property type="molecule type" value="Transcribed_RNA"/>
</dbReference>
<comment type="similarity">
    <text evidence="2 6">Belongs to the DP1 family.</text>
</comment>
<organism evidence="8">
    <name type="scientific">Favella ehrenbergii</name>
    <dbReference type="NCBI Taxonomy" id="182087"/>
    <lineage>
        <taxon>Eukaryota</taxon>
        <taxon>Sar</taxon>
        <taxon>Alveolata</taxon>
        <taxon>Ciliophora</taxon>
        <taxon>Intramacronucleata</taxon>
        <taxon>Spirotrichea</taxon>
        <taxon>Choreotrichia</taxon>
        <taxon>Tintinnida</taxon>
        <taxon>Xystonellidae</taxon>
        <taxon>Favella</taxon>
    </lineage>
</organism>
<evidence type="ECO:0000256" key="5">
    <source>
        <dbReference type="ARBA" id="ARBA00023136"/>
    </source>
</evidence>
<feature type="transmembrane region" description="Helical" evidence="7">
    <location>
        <begin position="89"/>
        <end position="111"/>
    </location>
</feature>
<keyword evidence="4 7" id="KW-1133">Transmembrane helix</keyword>
<dbReference type="AlphaFoldDB" id="A0A7S3I5I5"/>
<evidence type="ECO:0008006" key="9">
    <source>
        <dbReference type="Google" id="ProtNLM"/>
    </source>
</evidence>
<keyword evidence="3 7" id="KW-0812">Transmembrane</keyword>
<feature type="transmembrane region" description="Helical" evidence="7">
    <location>
        <begin position="38"/>
        <end position="68"/>
    </location>
</feature>
<evidence type="ECO:0000256" key="2">
    <source>
        <dbReference type="ARBA" id="ARBA00008573"/>
    </source>
</evidence>
<reference evidence="8" key="1">
    <citation type="submission" date="2021-01" db="EMBL/GenBank/DDBJ databases">
        <authorList>
            <person name="Corre E."/>
            <person name="Pelletier E."/>
            <person name="Niang G."/>
            <person name="Scheremetjew M."/>
            <person name="Finn R."/>
            <person name="Kale V."/>
            <person name="Holt S."/>
            <person name="Cochrane G."/>
            <person name="Meng A."/>
            <person name="Brown T."/>
            <person name="Cohen L."/>
        </authorList>
    </citation>
    <scope>NUCLEOTIDE SEQUENCE</scope>
    <source>
        <strain evidence="8">Fehren 1</strain>
    </source>
</reference>
<dbReference type="GO" id="GO:0016020">
    <property type="term" value="C:membrane"/>
    <property type="evidence" value="ECO:0007669"/>
    <property type="project" value="UniProtKB-SubCell"/>
</dbReference>
<evidence type="ECO:0000256" key="7">
    <source>
        <dbReference type="SAM" id="Phobius"/>
    </source>
</evidence>
<dbReference type="PANTHER" id="PTHR12300">
    <property type="entry name" value="HVA22-LIKE PROTEINS"/>
    <property type="match status" value="1"/>
</dbReference>
<accession>A0A7S3I5I5</accession>
<evidence type="ECO:0000256" key="6">
    <source>
        <dbReference type="RuleBase" id="RU362006"/>
    </source>
</evidence>
<proteinExistence type="inferred from homology"/>
<comment type="subcellular location">
    <subcellularLocation>
        <location evidence="1 6">Membrane</location>
        <topology evidence="1 6">Multi-pass membrane protein</topology>
    </subcellularLocation>
</comment>
<evidence type="ECO:0000256" key="1">
    <source>
        <dbReference type="ARBA" id="ARBA00004141"/>
    </source>
</evidence>
<name>A0A7S3I5I5_9SPIT</name>
<dbReference type="Pfam" id="PF03134">
    <property type="entry name" value="TB2_DP1_HVA22"/>
    <property type="match status" value="1"/>
</dbReference>
<sequence length="219" mass="23977">MDQVKGTLQKNTSILDPYAAMVPALVDLAQKAGVNPGLILAGVGSVAMLILLVIQGWTILLTSVTVLYPAIHSIRAIESDGKDDDKVWLTYWMVFGLFNVAETFFGFVFYFIPYWDWLRLVLFIWLLLPQFNGSKVLYETVIRKLLDQNKDLIEMWISKVSSAATEVKKQGLEQAKAAASDPTLIAQGVAAASAAQAKINEASAEDAPVQSSEDPVIAE</sequence>
<evidence type="ECO:0000256" key="3">
    <source>
        <dbReference type="ARBA" id="ARBA00022692"/>
    </source>
</evidence>
<gene>
    <name evidence="8" type="ORF">FEHR0123_LOCUS8541</name>
</gene>
<keyword evidence="5 7" id="KW-0472">Membrane</keyword>
<dbReference type="InterPro" id="IPR004345">
    <property type="entry name" value="TB2_DP1_HVA22"/>
</dbReference>